<keyword evidence="8 9" id="KW-0961">Cell wall biogenesis/degradation</keyword>
<feature type="transmembrane region" description="Helical" evidence="10">
    <location>
        <begin position="7"/>
        <end position="30"/>
    </location>
</feature>
<evidence type="ECO:0000259" key="11">
    <source>
        <dbReference type="Pfam" id="PF03816"/>
    </source>
</evidence>
<dbReference type="Pfam" id="PF03816">
    <property type="entry name" value="LytR_cpsA_psr"/>
    <property type="match status" value="1"/>
</dbReference>
<name>A0A6A8DBP3_9BACI</name>
<dbReference type="Proteomes" id="UP000799092">
    <property type="component" value="Unassembled WGS sequence"/>
</dbReference>
<sequence>MKKKRRWPYWVGGILLAIILSVVGYGLYIFNQLDNAVETMHQPLERDTEREKEMEGIFTNKEAFNVLLLGVDERTNDAGRSDTMVFLSLNPNTDSMLMMSIPRDTYTNIPGRGDDKINHAYAFGGADLALTTVEEMLDVPIHYYSKVNMEGFVQGVNAIGGVTVNNSLAFTEGGTNFPEGEIHLTGEEALSFTRMRKQDPRGDFGRNDRQRQVIQAAISEAASFSSFTKVGDIFDILGENVRTNLDMNDMQTVFSNYRSTRNNVKNIQVNGNGSTMGGVWYYVVPDEEMSRIKTEIKDHMEAT</sequence>
<evidence type="ECO:0000313" key="12">
    <source>
        <dbReference type="EMBL" id="MRH41956.1"/>
    </source>
</evidence>
<dbReference type="InterPro" id="IPR023734">
    <property type="entry name" value="TagU"/>
</dbReference>
<dbReference type="GO" id="GO:0005886">
    <property type="term" value="C:plasma membrane"/>
    <property type="evidence" value="ECO:0007669"/>
    <property type="project" value="UniProtKB-SubCell"/>
</dbReference>
<dbReference type="InterPro" id="IPR004474">
    <property type="entry name" value="LytR_CpsA_psr"/>
</dbReference>
<evidence type="ECO:0000256" key="7">
    <source>
        <dbReference type="ARBA" id="ARBA00023136"/>
    </source>
</evidence>
<keyword evidence="4 9" id="KW-0812">Transmembrane</keyword>
<dbReference type="GO" id="GO:0070726">
    <property type="term" value="P:cell wall assembly"/>
    <property type="evidence" value="ECO:0007669"/>
    <property type="project" value="UniProtKB-UniRule"/>
</dbReference>
<keyword evidence="13" id="KW-1185">Reference proteome</keyword>
<dbReference type="EMBL" id="WJNG01000003">
    <property type="protein sequence ID" value="MRH41956.1"/>
    <property type="molecule type" value="Genomic_DNA"/>
</dbReference>
<dbReference type="HAMAP" id="MF_01140">
    <property type="entry name" value="TagU_transferase"/>
    <property type="match status" value="1"/>
</dbReference>
<accession>A0A6A8DBP3</accession>
<protein>
    <recommendedName>
        <fullName evidence="9">Polyisoprenyl-teichoic acid--peptidoglycan teichoic acid transferase TagU</fullName>
        <ecNumber evidence="9">2.7.8.-</ecNumber>
    </recommendedName>
</protein>
<evidence type="ECO:0000256" key="8">
    <source>
        <dbReference type="ARBA" id="ARBA00023316"/>
    </source>
</evidence>
<dbReference type="AlphaFoldDB" id="A0A6A8DBP3"/>
<evidence type="ECO:0000256" key="9">
    <source>
        <dbReference type="HAMAP-Rule" id="MF_01140"/>
    </source>
</evidence>
<keyword evidence="7 9" id="KW-0472">Membrane</keyword>
<feature type="topological domain" description="Extracellular" evidence="9">
    <location>
        <begin position="28"/>
        <end position="303"/>
    </location>
</feature>
<feature type="domain" description="Cell envelope-related transcriptional attenuator" evidence="11">
    <location>
        <begin position="80"/>
        <end position="222"/>
    </location>
</feature>
<reference evidence="12" key="1">
    <citation type="submission" date="2019-11" db="EMBL/GenBank/DDBJ databases">
        <authorList>
            <person name="Li J."/>
        </authorList>
    </citation>
    <scope>NUCLEOTIDE SEQUENCE</scope>
    <source>
        <strain evidence="12">B6B</strain>
    </source>
</reference>
<comment type="subcellular location">
    <subcellularLocation>
        <location evidence="9">Cell membrane</location>
        <topology evidence="9">Single-pass type II membrane protein</topology>
    </subcellularLocation>
</comment>
<keyword evidence="5 9" id="KW-0735">Signal-anchor</keyword>
<organism evidence="12 13">
    <name type="scientific">Aquibacillus halophilus</name>
    <dbReference type="NCBI Taxonomy" id="930132"/>
    <lineage>
        <taxon>Bacteria</taxon>
        <taxon>Bacillati</taxon>
        <taxon>Bacillota</taxon>
        <taxon>Bacilli</taxon>
        <taxon>Bacillales</taxon>
        <taxon>Bacillaceae</taxon>
        <taxon>Aquibacillus</taxon>
    </lineage>
</organism>
<evidence type="ECO:0000256" key="4">
    <source>
        <dbReference type="ARBA" id="ARBA00022692"/>
    </source>
</evidence>
<evidence type="ECO:0000256" key="6">
    <source>
        <dbReference type="ARBA" id="ARBA00022989"/>
    </source>
</evidence>
<dbReference type="InterPro" id="IPR050922">
    <property type="entry name" value="LytR/CpsA/Psr_CW_biosynth"/>
</dbReference>
<evidence type="ECO:0000256" key="1">
    <source>
        <dbReference type="ARBA" id="ARBA00006068"/>
    </source>
</evidence>
<comment type="function">
    <text evidence="9">May catalyze the final step in cell wall teichoic acid biosynthesis, the transfer of the anionic cell wall polymers (APs) from their lipid-linked precursor to the cell wall peptidoglycan (PG).</text>
</comment>
<evidence type="ECO:0000256" key="2">
    <source>
        <dbReference type="ARBA" id="ARBA00022475"/>
    </source>
</evidence>
<dbReference type="NCBIfam" id="TIGR00350">
    <property type="entry name" value="lytR_cpsA_psr"/>
    <property type="match status" value="1"/>
</dbReference>
<evidence type="ECO:0000256" key="5">
    <source>
        <dbReference type="ARBA" id="ARBA00022968"/>
    </source>
</evidence>
<comment type="similarity">
    <text evidence="1 9">Belongs to the LytR/CpsA/Psr (LCP) family.</text>
</comment>
<evidence type="ECO:0000256" key="10">
    <source>
        <dbReference type="SAM" id="Phobius"/>
    </source>
</evidence>
<comment type="caution">
    <text evidence="12">The sequence shown here is derived from an EMBL/GenBank/DDBJ whole genome shotgun (WGS) entry which is preliminary data.</text>
</comment>
<keyword evidence="2 9" id="KW-1003">Cell membrane</keyword>
<dbReference type="GO" id="GO:0016780">
    <property type="term" value="F:phosphotransferase activity, for other substituted phosphate groups"/>
    <property type="evidence" value="ECO:0007669"/>
    <property type="project" value="UniProtKB-UniRule"/>
</dbReference>
<dbReference type="EC" id="2.7.8.-" evidence="9"/>
<dbReference type="OrthoDB" id="27330at2"/>
<comment type="pathway">
    <text evidence="9">Cell wall biogenesis.</text>
</comment>
<gene>
    <name evidence="9" type="primary">tagU</name>
    <name evidence="12" type="ORF">GH741_04615</name>
</gene>
<dbReference type="PANTHER" id="PTHR33392:SF6">
    <property type="entry name" value="POLYISOPRENYL-TEICHOIC ACID--PEPTIDOGLYCAN TEICHOIC ACID TRANSFERASE TAGU"/>
    <property type="match status" value="1"/>
</dbReference>
<dbReference type="PANTHER" id="PTHR33392">
    <property type="entry name" value="POLYISOPRENYL-TEICHOIC ACID--PEPTIDOGLYCAN TEICHOIC ACID TRANSFERASE TAGU"/>
    <property type="match status" value="1"/>
</dbReference>
<dbReference type="Gene3D" id="3.40.630.190">
    <property type="entry name" value="LCP protein"/>
    <property type="match status" value="1"/>
</dbReference>
<proteinExistence type="inferred from homology"/>
<evidence type="ECO:0000256" key="3">
    <source>
        <dbReference type="ARBA" id="ARBA00022679"/>
    </source>
</evidence>
<evidence type="ECO:0000313" key="13">
    <source>
        <dbReference type="Proteomes" id="UP000799092"/>
    </source>
</evidence>
<feature type="topological domain" description="Cytoplasmic" evidence="9">
    <location>
        <begin position="1"/>
        <end position="6"/>
    </location>
</feature>
<keyword evidence="6 9" id="KW-1133">Transmembrane helix</keyword>
<keyword evidence="3 9" id="KW-0808">Transferase</keyword>